<gene>
    <name evidence="3" type="ORF">E5K04_04410</name>
</gene>
<sequence length="147" mass="16000">MSRPSRRQAGTTSLEFALIAVVFFSVLLGIFEFGRLLFTWNSAVEATRRSARLAVVCNMDAPRVKQTFREILPAVSANDISVDYTPADCKTLGNCQAVTVSVSPNAPMFRLNVPLLSTQLRLPPFSTTLLKESMATGSGSDQNPDCL</sequence>
<evidence type="ECO:0000259" key="2">
    <source>
        <dbReference type="Pfam" id="PF07811"/>
    </source>
</evidence>
<name>A0A4T0V263_9NEIS</name>
<keyword evidence="1" id="KW-0472">Membrane</keyword>
<accession>A0A4T0V263</accession>
<dbReference type="RefSeq" id="WP_136551694.1">
    <property type="nucleotide sequence ID" value="NZ_STGJ01000003.1"/>
</dbReference>
<protein>
    <submittedName>
        <fullName evidence="3">Pilus assembly protein</fullName>
    </submittedName>
</protein>
<evidence type="ECO:0000313" key="4">
    <source>
        <dbReference type="Proteomes" id="UP000308891"/>
    </source>
</evidence>
<feature type="domain" description="TadE-like" evidence="2">
    <location>
        <begin position="10"/>
        <end position="52"/>
    </location>
</feature>
<feature type="transmembrane region" description="Helical" evidence="1">
    <location>
        <begin position="12"/>
        <end position="31"/>
    </location>
</feature>
<dbReference type="AlphaFoldDB" id="A0A4T0V263"/>
<dbReference type="OrthoDB" id="5397339at2"/>
<evidence type="ECO:0000256" key="1">
    <source>
        <dbReference type="SAM" id="Phobius"/>
    </source>
</evidence>
<reference evidence="3 4" key="1">
    <citation type="submission" date="2019-04" db="EMBL/GenBank/DDBJ databases">
        <title>Crenobacter sp. nov.</title>
        <authorList>
            <person name="Shi S."/>
        </authorList>
    </citation>
    <scope>NUCLEOTIDE SEQUENCE [LARGE SCALE GENOMIC DNA]</scope>
    <source>
        <strain evidence="3 4">GY 70310</strain>
    </source>
</reference>
<dbReference type="Pfam" id="PF07811">
    <property type="entry name" value="TadE"/>
    <property type="match status" value="1"/>
</dbReference>
<proteinExistence type="predicted"/>
<keyword evidence="1" id="KW-1133">Transmembrane helix</keyword>
<keyword evidence="4" id="KW-1185">Reference proteome</keyword>
<dbReference type="InterPro" id="IPR012495">
    <property type="entry name" value="TadE-like_dom"/>
</dbReference>
<organism evidence="3 4">
    <name type="scientific">Crenobacter intestini</name>
    <dbReference type="NCBI Taxonomy" id="2563443"/>
    <lineage>
        <taxon>Bacteria</taxon>
        <taxon>Pseudomonadati</taxon>
        <taxon>Pseudomonadota</taxon>
        <taxon>Betaproteobacteria</taxon>
        <taxon>Neisseriales</taxon>
        <taxon>Neisseriaceae</taxon>
        <taxon>Crenobacter</taxon>
    </lineage>
</organism>
<dbReference type="Proteomes" id="UP000308891">
    <property type="component" value="Unassembled WGS sequence"/>
</dbReference>
<keyword evidence="1" id="KW-0812">Transmembrane</keyword>
<evidence type="ECO:0000313" key="3">
    <source>
        <dbReference type="EMBL" id="TIC85246.1"/>
    </source>
</evidence>
<comment type="caution">
    <text evidence="3">The sequence shown here is derived from an EMBL/GenBank/DDBJ whole genome shotgun (WGS) entry which is preliminary data.</text>
</comment>
<dbReference type="EMBL" id="STGJ01000003">
    <property type="protein sequence ID" value="TIC85246.1"/>
    <property type="molecule type" value="Genomic_DNA"/>
</dbReference>